<reference evidence="4 5" key="1">
    <citation type="submission" date="2020-04" db="EMBL/GenBank/DDBJ databases">
        <authorList>
            <person name="Zhang R."/>
            <person name="Schippers A."/>
        </authorList>
    </citation>
    <scope>NUCLEOTIDE SEQUENCE [LARGE SCALE GENOMIC DNA]</scope>
    <source>
        <strain evidence="4 5">DSM 109850</strain>
    </source>
</reference>
<sequence length="152" mass="15401">MSINPTTPPIGVSGTGSTTGTPASSTNSSSGIGNLGSQLNEQSFLTLLSAELKYQNPLQPMNNTQFVAELAQFSQLSAVTSQTSTLQQILSAVQGNSTNIVSASQLIGKTVTTTDGKSGQVTAVSTGSNGVNFDVSGIGTVKASDIQQVSES</sequence>
<dbReference type="GO" id="GO:0044781">
    <property type="term" value="P:bacterial-type flagellum organization"/>
    <property type="evidence" value="ECO:0007669"/>
    <property type="project" value="UniProtKB-KW"/>
</dbReference>
<feature type="compositionally biased region" description="Low complexity" evidence="3">
    <location>
        <begin position="9"/>
        <end position="35"/>
    </location>
</feature>
<dbReference type="Proteomes" id="UP000533476">
    <property type="component" value="Unassembled WGS sequence"/>
</dbReference>
<keyword evidence="4" id="KW-0966">Cell projection</keyword>
<dbReference type="InterPro" id="IPR005648">
    <property type="entry name" value="FlgD"/>
</dbReference>
<dbReference type="RefSeq" id="WP_169100935.1">
    <property type="nucleotide sequence ID" value="NZ_JABBVZ010000055.1"/>
</dbReference>
<evidence type="ECO:0000256" key="2">
    <source>
        <dbReference type="ARBA" id="ARBA00022795"/>
    </source>
</evidence>
<keyword evidence="5" id="KW-1185">Reference proteome</keyword>
<keyword evidence="2" id="KW-1005">Bacterial flagellum biogenesis</keyword>
<dbReference type="Gene3D" id="2.30.30.910">
    <property type="match status" value="1"/>
</dbReference>
<gene>
    <name evidence="4" type="ORF">HIJ39_14500</name>
</gene>
<evidence type="ECO:0000256" key="3">
    <source>
        <dbReference type="SAM" id="MobiDB-lite"/>
    </source>
</evidence>
<feature type="region of interest" description="Disordered" evidence="3">
    <location>
        <begin position="1"/>
        <end position="35"/>
    </location>
</feature>
<comment type="similarity">
    <text evidence="1">Belongs to the FlgD family.</text>
</comment>
<accession>A0A7Y0Q4T2</accession>
<evidence type="ECO:0000313" key="4">
    <source>
        <dbReference type="EMBL" id="NMP23554.1"/>
    </source>
</evidence>
<evidence type="ECO:0000256" key="1">
    <source>
        <dbReference type="ARBA" id="ARBA00010577"/>
    </source>
</evidence>
<comment type="caution">
    <text evidence="4">The sequence shown here is derived from an EMBL/GenBank/DDBJ whole genome shotgun (WGS) entry which is preliminary data.</text>
</comment>
<name>A0A7Y0Q4T2_9FIRM</name>
<evidence type="ECO:0000313" key="5">
    <source>
        <dbReference type="Proteomes" id="UP000533476"/>
    </source>
</evidence>
<proteinExistence type="inferred from homology"/>
<organism evidence="4 5">
    <name type="scientific">Sulfobacillus harzensis</name>
    <dbReference type="NCBI Taxonomy" id="2729629"/>
    <lineage>
        <taxon>Bacteria</taxon>
        <taxon>Bacillati</taxon>
        <taxon>Bacillota</taxon>
        <taxon>Clostridia</taxon>
        <taxon>Eubacteriales</taxon>
        <taxon>Clostridiales Family XVII. Incertae Sedis</taxon>
        <taxon>Sulfobacillus</taxon>
    </lineage>
</organism>
<keyword evidence="4" id="KW-0969">Cilium</keyword>
<dbReference type="EMBL" id="JABBVZ010000055">
    <property type="protein sequence ID" value="NMP23554.1"/>
    <property type="molecule type" value="Genomic_DNA"/>
</dbReference>
<protein>
    <submittedName>
        <fullName evidence="4">Flagellar hook capping protein</fullName>
    </submittedName>
</protein>
<dbReference type="Pfam" id="PF03963">
    <property type="entry name" value="FlgD"/>
    <property type="match status" value="1"/>
</dbReference>
<dbReference type="AlphaFoldDB" id="A0A7Y0Q4T2"/>
<keyword evidence="4" id="KW-0282">Flagellum</keyword>